<organism evidence="1 2">
    <name type="scientific">Megavirus lba</name>
    <dbReference type="NCBI Taxonomy" id="1235314"/>
    <lineage>
        <taxon>Viruses</taxon>
        <taxon>Varidnaviria</taxon>
        <taxon>Bamfordvirae</taxon>
        <taxon>Nucleocytoviricota</taxon>
        <taxon>Megaviricetes</taxon>
        <taxon>Imitervirales</taxon>
        <taxon>Mimiviridae</taxon>
        <taxon>Megamimivirinae</taxon>
        <taxon>Megavirus</taxon>
        <taxon>Megavirus chilense</taxon>
    </lineage>
</organism>
<dbReference type="Pfam" id="PF05725">
    <property type="entry name" value="FNIP"/>
    <property type="match status" value="1"/>
</dbReference>
<dbReference type="EMBL" id="JX885207">
    <property type="protein sequence ID" value="AGD92955.1"/>
    <property type="molecule type" value="Genomic_DNA"/>
</dbReference>
<dbReference type="Proteomes" id="UP000236749">
    <property type="component" value="Segment"/>
</dbReference>
<evidence type="ECO:0000313" key="2">
    <source>
        <dbReference type="Proteomes" id="UP000236749"/>
    </source>
</evidence>
<proteinExistence type="predicted"/>
<gene>
    <name evidence="1" type="ORF">LBA_01037</name>
</gene>
<protein>
    <submittedName>
        <fullName evidence="1">Putative F-box and FNIP repeat-containing protein</fullName>
    </submittedName>
</protein>
<accession>L7XZT5</accession>
<dbReference type="InterPro" id="IPR008615">
    <property type="entry name" value="FNIP"/>
</dbReference>
<evidence type="ECO:0000313" key="1">
    <source>
        <dbReference type="EMBL" id="AGD92955.1"/>
    </source>
</evidence>
<sequence length="280" mass="33346">MNNLTNYLCYELIMMIFDLLSDRDKIQFSMANKYLTLFVPNIIWTNMYQYEKIRFLPYKNNFRKLSFKPRYDIIPPVITHLIIDKEFVGSLTNVIPKSVKKIYIDKDSRVKHATCIPANIIMFCKCEFDKKYCPNKVSSLVSSCCLYLYPRIIMRHGDYYSANLCTDMYDPSINFNNIIMKNYFEGYYERNLYTMLYEKYNISLSSKLKCINPEAELALYILTSSKPIAQTERLCPEIQSIQKSKSKSKAKHKQIYPNHTRQKIPKHIMMPKQKFSKYRR</sequence>
<reference evidence="1 2" key="1">
    <citation type="journal article" date="2013" name="Clin. Infect. Dis.">
        <title>First isolation of Mimivirus in a patient with pneumonia.</title>
        <authorList>
            <person name="Saadi H."/>
            <person name="Pagnier I."/>
            <person name="Colson P."/>
            <person name="Cherif J.K."/>
            <person name="Beji M."/>
            <person name="Boughalmi M."/>
            <person name="Azza S."/>
            <person name="Armstrong N."/>
            <person name="Robert C."/>
            <person name="Fournous G."/>
            <person name="La Scola B."/>
            <person name="Raoult D."/>
        </authorList>
    </citation>
    <scope>NUCLEOTIDE SEQUENCE [LARGE SCALE GENOMIC DNA]</scope>
    <source>
        <strain evidence="1">LBA111</strain>
    </source>
</reference>
<name>L7XZT5_9VIRU</name>